<evidence type="ECO:0000313" key="2">
    <source>
        <dbReference type="EMBL" id="MFC6724261.1"/>
    </source>
</evidence>
<gene>
    <name evidence="2" type="ORF">ACFQE1_07715</name>
</gene>
<organism evidence="2 3">
    <name type="scientific">Halobium palmae</name>
    <dbReference type="NCBI Taxonomy" id="1776492"/>
    <lineage>
        <taxon>Archaea</taxon>
        <taxon>Methanobacteriati</taxon>
        <taxon>Methanobacteriota</taxon>
        <taxon>Stenosarchaea group</taxon>
        <taxon>Halobacteria</taxon>
        <taxon>Halobacteriales</taxon>
        <taxon>Haloferacaceae</taxon>
        <taxon>Halobium</taxon>
    </lineage>
</organism>
<reference evidence="2 3" key="1">
    <citation type="journal article" date="2019" name="Int. J. Syst. Evol. Microbiol.">
        <title>The Global Catalogue of Microorganisms (GCM) 10K type strain sequencing project: providing services to taxonomists for standard genome sequencing and annotation.</title>
        <authorList>
            <consortium name="The Broad Institute Genomics Platform"/>
            <consortium name="The Broad Institute Genome Sequencing Center for Infectious Disease"/>
            <person name="Wu L."/>
            <person name="Ma J."/>
        </authorList>
    </citation>
    <scope>NUCLEOTIDE SEQUENCE [LARGE SCALE GENOMIC DNA]</scope>
    <source>
        <strain evidence="2 3">NBRC 111368</strain>
    </source>
</reference>
<dbReference type="AlphaFoldDB" id="A0ABD5RYB8"/>
<dbReference type="EMBL" id="JBHSWU010000135">
    <property type="protein sequence ID" value="MFC6724261.1"/>
    <property type="molecule type" value="Genomic_DNA"/>
</dbReference>
<keyword evidence="1" id="KW-1133">Transmembrane helix</keyword>
<sequence length="160" mass="17148">MPRGGTTTDDRGQTTQDFAVGVSIFVLVVAFALTFLPTTVTPFDDRANAPSSAQADRVATGVLGDLSYDGTSNGLDTEATVEFFDDEDADSIRAAYDLPTTTSVNVSLQNLDGTRVENDTIGDLYRPIAVGDPIRPRSVATATRIVALGSDRYRLVVRVW</sequence>
<evidence type="ECO:0000256" key="1">
    <source>
        <dbReference type="SAM" id="Phobius"/>
    </source>
</evidence>
<evidence type="ECO:0008006" key="4">
    <source>
        <dbReference type="Google" id="ProtNLM"/>
    </source>
</evidence>
<protein>
    <recommendedName>
        <fullName evidence="4">Flagellin</fullName>
    </recommendedName>
</protein>
<comment type="caution">
    <text evidence="2">The sequence shown here is derived from an EMBL/GenBank/DDBJ whole genome shotgun (WGS) entry which is preliminary data.</text>
</comment>
<dbReference type="Pfam" id="PF23958">
    <property type="entry name" value="DUF7287"/>
    <property type="match status" value="1"/>
</dbReference>
<proteinExistence type="predicted"/>
<keyword evidence="1" id="KW-0472">Membrane</keyword>
<dbReference type="InterPro" id="IPR056613">
    <property type="entry name" value="DUF7287"/>
</dbReference>
<accession>A0ABD5RYB8</accession>
<name>A0ABD5RYB8_9EURY</name>
<dbReference type="Proteomes" id="UP001596328">
    <property type="component" value="Unassembled WGS sequence"/>
</dbReference>
<keyword evidence="1" id="KW-0812">Transmembrane</keyword>
<evidence type="ECO:0000313" key="3">
    <source>
        <dbReference type="Proteomes" id="UP001596328"/>
    </source>
</evidence>
<feature type="transmembrane region" description="Helical" evidence="1">
    <location>
        <begin position="18"/>
        <end position="36"/>
    </location>
</feature>
<keyword evidence="3" id="KW-1185">Reference proteome</keyword>